<dbReference type="Proteomes" id="UP000006415">
    <property type="component" value="Unassembled WGS sequence"/>
</dbReference>
<feature type="transmembrane region" description="Helical" evidence="9">
    <location>
        <begin position="132"/>
        <end position="149"/>
    </location>
</feature>
<feature type="region of interest" description="Disordered" evidence="8">
    <location>
        <begin position="1098"/>
        <end position="1117"/>
    </location>
</feature>
<sequence>MSSQASSVGRNSLIMASGTFVSRITGQLRTILLAAAVGTTGIAANAYQTGTMIPQVLFTILSGGVFNAVLVPQIVKSLKEKDANERLDKLITLSIILLFGVTAIMAAGTHLITSLYLNSNWNAQQHALVDAFTLWCMPQIFFYGLYTILGQILAAHERFAAYAWSSVGANIIACAGFGIFIAMFGNASRQPMGWWDQNKIFLTAGMWTLGVAFQAIVLFIPLFQTGYKYRPRMGIRGIGLRSMGNVAMWSLSIVVINQVVGILTTRVTNGAPIQGNDLYGIAGNASYQNAFTLYMLPYALVAVSIATAIFPRLSLYVTENRIDNVRDTLSYSLRRCGIIMLFITAMFVAIPVPIIKALLPSVPLSEINLIAPLLIALGINSWAASAFLFLQRTFYAFENGKYPFIFTVIQNAVQIIGIMIAQFSFAPRYWTLGVAISVTVSYAVSLPVLFYLSQKKLFNGTLNIARIVLSFGKTVIAAVITALLSYSLYAILIRIMHIQLSGVHGHMSWIQSLVICIIIGIIALALYTGILVLLRMNDLVDIGISAVKRLHLERFPLGAQLLAQLEKRQTKKRIIVSEYAADLNDGITAEPQALPQMDTFQSTDASYNLDPRPVRTVASRNAAFIGLDRKAGKDKSDAGRTGRPENAGLTSRAGTDIHTAGGSGNSAGTAAAGASDLPVSDIAPRAVPDEVRQGIAGTDGIGKTTVSSDTVSPAAARIPSAVRAAGQDASSPAAAASAASPLVPAGTGAETGRGNTASGILHQSGTAHRDSHTMNIHPGDTVLNRYELLELLNEGTGIAAFRAFDISSSQECQIFITTNKHLFDEIGNSASELTLAKFTFSEQILQSYRDTEAYIVAIPRDKGISLADYTRLDSTESTGQQPGRRNLPQPASSATQTAAAHGQAAHGPDARQHTVSVAGVRSIIGELVQIGQTFKDHGIAHHAITAQTIRLTGTQLMIADTAVSRMVSTYANESIQDTVTDPELATVRQIAAVLFQLITGREFDPSADTTSAALTLKPSSAQAASGSGNDPASGPTAKPAVSDTAAGASAKAGTPAASGKANPVPETAGIQYSSLLGQGEQIPPEFLLICERALGLRDAGSPDPSQSQGVSQETSGGTVPTPIFTLLELSVLLGSYTPWKGLSFSDAHGPFPDSRASISQISLQIAGINDKLTVPGYLFHSSAAPSARRSARVIHSSSWNRDQLFQKDNEVKLSPQGDDLFGAFDDSGRGADVSPLTGNSPKIVPAAYPEEANSSTHAINIGSLQDTYTNTSGPLSGTEGPGSTPANDNQYGTAASTSERLARLAAQQPQNPLSSGPRQAEAQAGSSHAQSDASHGYAAQLSHTRPSVSGLPGRSVGDRRLNESAANDPELERSYDRQQKRAAREQRDSVVRHRTVTVMIVGVILIVALVAASYTMGLFRFRSSISNGNSPWPSLQANESVNGDTSSSGPSAPSSSSSSGSGPSSSGDTSSSGGSSQSTSPAAPSSSSPSSQPANSGPAAQGVQSAAAFPQTKAAQGVPDPNMPSGTATIRLASTRFLNKPNGLKGYGMALTFRGTQTITKIRLSSRSSGGTGYVYADSDSSNPNNGYPVGQFSFSGSGDTVITLSRPVSTDRLVLWVPSESMPSNNRVYFNRISVS</sequence>
<dbReference type="STRING" id="857290.HMPREF9156_00810"/>
<dbReference type="Pfam" id="PF03023">
    <property type="entry name" value="MurJ"/>
    <property type="match status" value="1"/>
</dbReference>
<keyword evidence="4" id="KW-0133">Cell shape</keyword>
<evidence type="ECO:0000256" key="4">
    <source>
        <dbReference type="ARBA" id="ARBA00022960"/>
    </source>
</evidence>
<evidence type="ECO:0000256" key="5">
    <source>
        <dbReference type="ARBA" id="ARBA00022984"/>
    </source>
</evidence>
<feature type="transmembrane region" description="Helical" evidence="9">
    <location>
        <begin position="367"/>
        <end position="390"/>
    </location>
</feature>
<feature type="region of interest" description="Disordered" evidence="8">
    <location>
        <begin position="736"/>
        <end position="774"/>
    </location>
</feature>
<feature type="compositionally biased region" description="Polar residues" evidence="8">
    <location>
        <begin position="753"/>
        <end position="766"/>
    </location>
</feature>
<dbReference type="eggNOG" id="COG0515">
    <property type="taxonomic scope" value="Bacteria"/>
</dbReference>
<feature type="compositionally biased region" description="Polar residues" evidence="8">
    <location>
        <begin position="1324"/>
        <end position="1333"/>
    </location>
</feature>
<feature type="transmembrane region" description="Helical" evidence="9">
    <location>
        <begin position="509"/>
        <end position="534"/>
    </location>
</feature>
<feature type="transmembrane region" description="Helical" evidence="9">
    <location>
        <begin position="295"/>
        <end position="315"/>
    </location>
</feature>
<dbReference type="RefSeq" id="WP_007147874.1">
    <property type="nucleotide sequence ID" value="NZ_AKCI01000001.1"/>
</dbReference>
<keyword evidence="11" id="KW-1185">Reference proteome</keyword>
<evidence type="ECO:0000256" key="8">
    <source>
        <dbReference type="SAM" id="MobiDB-lite"/>
    </source>
</evidence>
<feature type="compositionally biased region" description="Polar residues" evidence="8">
    <location>
        <begin position="1433"/>
        <end position="1442"/>
    </location>
</feature>
<keyword evidence="3 9" id="KW-0812">Transmembrane</keyword>
<keyword evidence="5" id="KW-0573">Peptidoglycan synthesis</keyword>
<dbReference type="CDD" id="cd13123">
    <property type="entry name" value="MATE_MurJ_like"/>
    <property type="match status" value="1"/>
</dbReference>
<evidence type="ECO:0000256" key="9">
    <source>
        <dbReference type="SAM" id="Phobius"/>
    </source>
</evidence>
<feature type="transmembrane region" description="Helical" evidence="9">
    <location>
        <begin position="204"/>
        <end position="223"/>
    </location>
</feature>
<dbReference type="GO" id="GO:0015648">
    <property type="term" value="F:lipid-linked peptidoglycan transporter activity"/>
    <property type="evidence" value="ECO:0007669"/>
    <property type="project" value="TreeGrafter"/>
</dbReference>
<feature type="compositionally biased region" description="Low complexity" evidence="8">
    <location>
        <begin position="1044"/>
        <end position="1061"/>
    </location>
</feature>
<evidence type="ECO:0000256" key="2">
    <source>
        <dbReference type="ARBA" id="ARBA00022475"/>
    </source>
</evidence>
<feature type="transmembrane region" description="Helical" evidence="9">
    <location>
        <begin position="53"/>
        <end position="70"/>
    </location>
</feature>
<feature type="transmembrane region" description="Helical" evidence="9">
    <location>
        <begin position="336"/>
        <end position="355"/>
    </location>
</feature>
<dbReference type="EMBL" id="AGZS01000003">
    <property type="protein sequence ID" value="EJD64935.1"/>
    <property type="molecule type" value="Genomic_DNA"/>
</dbReference>
<evidence type="ECO:0000313" key="11">
    <source>
        <dbReference type="Proteomes" id="UP000006415"/>
    </source>
</evidence>
<dbReference type="GO" id="GO:0034204">
    <property type="term" value="P:lipid translocation"/>
    <property type="evidence" value="ECO:0007669"/>
    <property type="project" value="TreeGrafter"/>
</dbReference>
<evidence type="ECO:0000313" key="10">
    <source>
        <dbReference type="EMBL" id="EJD64935.1"/>
    </source>
</evidence>
<evidence type="ECO:0000256" key="1">
    <source>
        <dbReference type="ARBA" id="ARBA00004651"/>
    </source>
</evidence>
<evidence type="ECO:0000256" key="3">
    <source>
        <dbReference type="ARBA" id="ARBA00022692"/>
    </source>
</evidence>
<keyword evidence="2" id="KW-1003">Cell membrane</keyword>
<dbReference type="HOGENOM" id="CLU_004442_0_0_11"/>
<keyword evidence="6 9" id="KW-1133">Transmembrane helix</keyword>
<dbReference type="PANTHER" id="PTHR47019">
    <property type="entry name" value="LIPID II FLIPPASE MURJ"/>
    <property type="match status" value="1"/>
</dbReference>
<feature type="region of interest" description="Disordered" evidence="8">
    <location>
        <begin position="1433"/>
        <end position="1506"/>
    </location>
</feature>
<dbReference type="OrthoDB" id="9786339at2"/>
<reference evidence="10 11" key="1">
    <citation type="submission" date="2012-01" db="EMBL/GenBank/DDBJ databases">
        <title>The Genome Sequence of Scardovia wiggsiae F0424.</title>
        <authorList>
            <consortium name="The Broad Institute Genome Sequencing Platform"/>
            <person name="Earl A."/>
            <person name="Ward D."/>
            <person name="Feldgarden M."/>
            <person name="Gevers D."/>
            <person name="Izard J."/>
            <person name="Ganesan A."/>
            <person name="Baranova O.V."/>
            <person name="Blanton J.M."/>
            <person name="Tanner A.C."/>
            <person name="Mathney J."/>
            <person name="Dewhirst F.E."/>
            <person name="Young S.K."/>
            <person name="Zeng Q."/>
            <person name="Gargeya S."/>
            <person name="Fitzgerald M."/>
            <person name="Haas B."/>
            <person name="Abouelleil A."/>
            <person name="Alvarado L."/>
            <person name="Arachchi H.M."/>
            <person name="Berlin A."/>
            <person name="Chapman S.B."/>
            <person name="Gearin G."/>
            <person name="Goldberg J."/>
            <person name="Griggs A."/>
            <person name="Gujja S."/>
            <person name="Hansen M."/>
            <person name="Heiman D."/>
            <person name="Howarth C."/>
            <person name="Larimer J."/>
            <person name="Lui A."/>
            <person name="MacDonald P.J.P."/>
            <person name="McCowen C."/>
            <person name="Montmayeur A."/>
            <person name="Murphy C."/>
            <person name="Neiman D."/>
            <person name="Pearson M."/>
            <person name="Priest M."/>
            <person name="Roberts A."/>
            <person name="Saif S."/>
            <person name="Shea T."/>
            <person name="Sisk P."/>
            <person name="Stolte C."/>
            <person name="Sykes S."/>
            <person name="Wortman J."/>
            <person name="Nusbaum C."/>
            <person name="Birren B."/>
        </authorList>
    </citation>
    <scope>NUCLEOTIDE SEQUENCE [LARGE SCALE GENOMIC DNA]</scope>
    <source>
        <strain evidence="10 11">F0424</strain>
    </source>
</reference>
<feature type="transmembrane region" description="Helical" evidence="9">
    <location>
        <begin position="30"/>
        <end position="47"/>
    </location>
</feature>
<feature type="region of interest" description="Disordered" evidence="8">
    <location>
        <begin position="1265"/>
        <end position="1389"/>
    </location>
</feature>
<dbReference type="GO" id="GO:0008360">
    <property type="term" value="P:regulation of cell shape"/>
    <property type="evidence" value="ECO:0007669"/>
    <property type="project" value="UniProtKB-KW"/>
</dbReference>
<proteinExistence type="predicted"/>
<comment type="caution">
    <text evidence="10">The sequence shown here is derived from an EMBL/GenBank/DDBJ whole genome shotgun (WGS) entry which is preliminary data.</text>
</comment>
<feature type="transmembrane region" description="Helical" evidence="9">
    <location>
        <begin position="402"/>
        <end position="423"/>
    </location>
</feature>
<dbReference type="GO" id="GO:0009252">
    <property type="term" value="P:peptidoglycan biosynthetic process"/>
    <property type="evidence" value="ECO:0007669"/>
    <property type="project" value="UniProtKB-KW"/>
</dbReference>
<feature type="compositionally biased region" description="Polar residues" evidence="8">
    <location>
        <begin position="1307"/>
        <end position="1317"/>
    </location>
</feature>
<gene>
    <name evidence="10" type="ORF">HMPREF9156_00810</name>
</gene>
<feature type="region of interest" description="Disordered" evidence="8">
    <location>
        <begin position="873"/>
        <end position="912"/>
    </location>
</feature>
<feature type="compositionally biased region" description="Basic and acidic residues" evidence="8">
    <location>
        <begin position="629"/>
        <end position="643"/>
    </location>
</feature>
<accession>J0D4S2</accession>
<organism evidence="10 11">
    <name type="scientific">Scardovia wiggsiae F0424</name>
    <dbReference type="NCBI Taxonomy" id="857290"/>
    <lineage>
        <taxon>Bacteria</taxon>
        <taxon>Bacillati</taxon>
        <taxon>Actinomycetota</taxon>
        <taxon>Actinomycetes</taxon>
        <taxon>Bifidobacteriales</taxon>
        <taxon>Bifidobacteriaceae</taxon>
        <taxon>Scardovia</taxon>
    </lineage>
</organism>
<feature type="transmembrane region" description="Helical" evidence="9">
    <location>
        <begin position="429"/>
        <end position="452"/>
    </location>
</feature>
<dbReference type="InterPro" id="IPR051050">
    <property type="entry name" value="Lipid_II_flippase_MurJ/MviN"/>
</dbReference>
<feature type="transmembrane region" description="Helical" evidence="9">
    <location>
        <begin position="90"/>
        <end position="112"/>
    </location>
</feature>
<dbReference type="eggNOG" id="COG0728">
    <property type="taxonomic scope" value="Bacteria"/>
</dbReference>
<feature type="compositionally biased region" description="Polar residues" evidence="8">
    <location>
        <begin position="1103"/>
        <end position="1117"/>
    </location>
</feature>
<evidence type="ECO:0000256" key="6">
    <source>
        <dbReference type="ARBA" id="ARBA00022989"/>
    </source>
</evidence>
<feature type="region of interest" description="Disordered" evidence="8">
    <location>
        <begin position="629"/>
        <end position="673"/>
    </location>
</feature>
<feature type="compositionally biased region" description="Low complexity" evidence="8">
    <location>
        <begin position="1443"/>
        <end position="1501"/>
    </location>
</feature>
<dbReference type="PANTHER" id="PTHR47019:SF1">
    <property type="entry name" value="LIPID II FLIPPASE MURJ"/>
    <property type="match status" value="1"/>
</dbReference>
<feature type="transmembrane region" description="Helical" evidence="9">
    <location>
        <begin position="161"/>
        <end position="184"/>
    </location>
</feature>
<dbReference type="GO" id="GO:0005886">
    <property type="term" value="C:plasma membrane"/>
    <property type="evidence" value="ECO:0007669"/>
    <property type="project" value="UniProtKB-SubCell"/>
</dbReference>
<feature type="compositionally biased region" description="Polar residues" evidence="8">
    <location>
        <begin position="1265"/>
        <end position="1275"/>
    </location>
</feature>
<comment type="subcellular location">
    <subcellularLocation>
        <location evidence="1">Cell membrane</location>
        <topology evidence="1">Multi-pass membrane protein</topology>
    </subcellularLocation>
</comment>
<feature type="region of interest" description="Disordered" evidence="8">
    <location>
        <begin position="690"/>
        <end position="712"/>
    </location>
</feature>
<feature type="region of interest" description="Disordered" evidence="8">
    <location>
        <begin position="1020"/>
        <end position="1064"/>
    </location>
</feature>
<name>J0D4S2_9BIFI</name>
<feature type="transmembrane region" description="Helical" evidence="9">
    <location>
        <begin position="244"/>
        <end position="263"/>
    </location>
</feature>
<feature type="transmembrane region" description="Helical" evidence="9">
    <location>
        <begin position="464"/>
        <end position="489"/>
    </location>
</feature>
<feature type="compositionally biased region" description="Low complexity" evidence="8">
    <location>
        <begin position="890"/>
        <end position="907"/>
    </location>
</feature>
<keyword evidence="7 9" id="KW-0472">Membrane</keyword>
<feature type="compositionally biased region" description="Basic and acidic residues" evidence="8">
    <location>
        <begin position="1370"/>
        <end position="1389"/>
    </location>
</feature>
<evidence type="ECO:0000256" key="7">
    <source>
        <dbReference type="ARBA" id="ARBA00023136"/>
    </source>
</evidence>
<feature type="compositionally biased region" description="Polar residues" evidence="8">
    <location>
        <begin position="1284"/>
        <end position="1299"/>
    </location>
</feature>
<feature type="compositionally biased region" description="Polar residues" evidence="8">
    <location>
        <begin position="1020"/>
        <end position="1030"/>
    </location>
</feature>
<protein>
    <submittedName>
        <fullName evidence="10">Integral membrane protein MviN</fullName>
    </submittedName>
</protein>
<feature type="transmembrane region" description="Helical" evidence="9">
    <location>
        <begin position="1396"/>
        <end position="1419"/>
    </location>
</feature>
<dbReference type="InterPro" id="IPR004268">
    <property type="entry name" value="MurJ"/>
</dbReference>